<dbReference type="AlphaFoldDB" id="A0A8D9B324"/>
<keyword evidence="1" id="KW-0472">Membrane</keyword>
<organism evidence="2">
    <name type="scientific">Cacopsylla melanoneura</name>
    <dbReference type="NCBI Taxonomy" id="428564"/>
    <lineage>
        <taxon>Eukaryota</taxon>
        <taxon>Metazoa</taxon>
        <taxon>Ecdysozoa</taxon>
        <taxon>Arthropoda</taxon>
        <taxon>Hexapoda</taxon>
        <taxon>Insecta</taxon>
        <taxon>Pterygota</taxon>
        <taxon>Neoptera</taxon>
        <taxon>Paraneoptera</taxon>
        <taxon>Hemiptera</taxon>
        <taxon>Sternorrhyncha</taxon>
        <taxon>Psylloidea</taxon>
        <taxon>Psyllidae</taxon>
        <taxon>Psyllinae</taxon>
        <taxon>Cacopsylla</taxon>
    </lineage>
</organism>
<reference evidence="2" key="1">
    <citation type="submission" date="2021-05" db="EMBL/GenBank/DDBJ databases">
        <authorList>
            <person name="Alioto T."/>
            <person name="Alioto T."/>
            <person name="Gomez Garrido J."/>
        </authorList>
    </citation>
    <scope>NUCLEOTIDE SEQUENCE</scope>
</reference>
<name>A0A8D9B324_9HEMI</name>
<feature type="transmembrane region" description="Helical" evidence="1">
    <location>
        <begin position="44"/>
        <end position="63"/>
    </location>
</feature>
<evidence type="ECO:0000313" key="2">
    <source>
        <dbReference type="EMBL" id="CAG6775555.1"/>
    </source>
</evidence>
<keyword evidence="1" id="KW-0812">Transmembrane</keyword>
<feature type="transmembrane region" description="Helical" evidence="1">
    <location>
        <begin position="127"/>
        <end position="145"/>
    </location>
</feature>
<sequence>MVWSYVLDSFFGVVPGFEYFVHRDTLVRCGVVDFDAIDGSFLPFLFHILQIVNVVRIPFLHLFPRRGFKPRPLSLQLTPDGGFASTSPRVVMLMLHQMGVGFLMRGKRGVTTFTAVSFRLEHRVDNAVLLVLTLQLVVNGFPALIPMCLLEAPVHILWWKFVKVIFLDVGHMLAEMSFSFVVRYVLPACLTLLPTTLVEHPVTIIFNLLI</sequence>
<keyword evidence="1" id="KW-1133">Transmembrane helix</keyword>
<protein>
    <submittedName>
        <fullName evidence="2">Uncharacterized protein</fullName>
    </submittedName>
</protein>
<proteinExistence type="predicted"/>
<accession>A0A8D9B324</accession>
<evidence type="ECO:0000256" key="1">
    <source>
        <dbReference type="SAM" id="Phobius"/>
    </source>
</evidence>
<dbReference type="EMBL" id="HBUF01598891">
    <property type="protein sequence ID" value="CAG6775555.1"/>
    <property type="molecule type" value="Transcribed_RNA"/>
</dbReference>